<keyword evidence="4" id="KW-1185">Reference proteome</keyword>
<dbReference type="Proteomes" id="UP001156903">
    <property type="component" value="Unassembled WGS sequence"/>
</dbReference>
<evidence type="ECO:0000256" key="1">
    <source>
        <dbReference type="ARBA" id="ARBA00023015"/>
    </source>
</evidence>
<reference evidence="4" key="1">
    <citation type="journal article" date="2019" name="Int. J. Syst. Evol. Microbiol.">
        <title>The Global Catalogue of Microorganisms (GCM) 10K type strain sequencing project: providing services to taxonomists for standard genome sequencing and annotation.</title>
        <authorList>
            <consortium name="The Broad Institute Genomics Platform"/>
            <consortium name="The Broad Institute Genome Sequencing Center for Infectious Disease"/>
            <person name="Wu L."/>
            <person name="Ma J."/>
        </authorList>
    </citation>
    <scope>NUCLEOTIDE SEQUENCE [LARGE SCALE GENOMIC DNA]</scope>
    <source>
        <strain evidence="4">NBRC 109341</strain>
    </source>
</reference>
<name>A0ABQ6C5G4_9BURK</name>
<evidence type="ECO:0000256" key="2">
    <source>
        <dbReference type="ARBA" id="ARBA00023163"/>
    </source>
</evidence>
<dbReference type="EMBL" id="BSPB01000005">
    <property type="protein sequence ID" value="GLS13596.1"/>
    <property type="molecule type" value="Genomic_DNA"/>
</dbReference>
<gene>
    <name evidence="3" type="ORF">GCM10007935_10260</name>
</gene>
<evidence type="ECO:0008006" key="5">
    <source>
        <dbReference type="Google" id="ProtNLM"/>
    </source>
</evidence>
<keyword evidence="1" id="KW-0805">Transcription regulation</keyword>
<evidence type="ECO:0000313" key="3">
    <source>
        <dbReference type="EMBL" id="GLS13596.1"/>
    </source>
</evidence>
<protein>
    <recommendedName>
        <fullName evidence="5">TrfB transcriptional repressor protein domain-containing protein</fullName>
    </recommendedName>
</protein>
<dbReference type="Gene3D" id="1.10.10.2690">
    <property type="match status" value="1"/>
</dbReference>
<sequence>MMSMTPAQFDALAQLKGLHKGPTQECARLMLVDGLSQSAAAAAAGVTPQAASQALKSARRTLALARAALGLPSAE</sequence>
<comment type="caution">
    <text evidence="3">The sequence shown here is derived from an EMBL/GenBank/DDBJ whole genome shotgun (WGS) entry which is preliminary data.</text>
</comment>
<accession>A0ABQ6C5G4</accession>
<organism evidence="3 4">
    <name type="scientific">Hydrogenophaga electricum</name>
    <dbReference type="NCBI Taxonomy" id="1230953"/>
    <lineage>
        <taxon>Bacteria</taxon>
        <taxon>Pseudomonadati</taxon>
        <taxon>Pseudomonadota</taxon>
        <taxon>Betaproteobacteria</taxon>
        <taxon>Burkholderiales</taxon>
        <taxon>Comamonadaceae</taxon>
        <taxon>Hydrogenophaga</taxon>
    </lineage>
</organism>
<keyword evidence="2" id="KW-0804">Transcription</keyword>
<evidence type="ECO:0000313" key="4">
    <source>
        <dbReference type="Proteomes" id="UP001156903"/>
    </source>
</evidence>
<dbReference type="InterPro" id="IPR053721">
    <property type="entry name" value="Fimbrial_Adhesin_Reg"/>
</dbReference>
<proteinExistence type="predicted"/>